<evidence type="ECO:0000313" key="3">
    <source>
        <dbReference type="Proteomes" id="UP000515162"/>
    </source>
</evidence>
<reference evidence="4" key="1">
    <citation type="submission" date="2025-08" db="UniProtKB">
        <authorList>
            <consortium name="RefSeq"/>
        </authorList>
    </citation>
    <scope>IDENTIFICATION</scope>
    <source>
        <strain evidence="4">Mau12</strain>
        <tissue evidence="4">Whole Body</tissue>
    </source>
</reference>
<evidence type="ECO:0000256" key="2">
    <source>
        <dbReference type="SAM" id="Phobius"/>
    </source>
</evidence>
<protein>
    <submittedName>
        <fullName evidence="4">Uncharacterized protein LOC117138357</fullName>
    </submittedName>
</protein>
<keyword evidence="2" id="KW-1133">Transmembrane helix</keyword>
<accession>A0A6P8JKI2</accession>
<proteinExistence type="predicted"/>
<keyword evidence="2" id="KW-0472">Membrane</keyword>
<evidence type="ECO:0000313" key="4">
    <source>
        <dbReference type="RefSeq" id="XP_033156313.1"/>
    </source>
</evidence>
<name>A0A6P8JKI2_DROMA</name>
<gene>
    <name evidence="4" type="primary">LOC117138357</name>
</gene>
<dbReference type="AlphaFoldDB" id="A0A6P8JKI2"/>
<organism evidence="3 4">
    <name type="scientific">Drosophila mauritiana</name>
    <name type="common">Fruit fly</name>
    <dbReference type="NCBI Taxonomy" id="7226"/>
    <lineage>
        <taxon>Eukaryota</taxon>
        <taxon>Metazoa</taxon>
        <taxon>Ecdysozoa</taxon>
        <taxon>Arthropoda</taxon>
        <taxon>Hexapoda</taxon>
        <taxon>Insecta</taxon>
        <taxon>Pterygota</taxon>
        <taxon>Neoptera</taxon>
        <taxon>Endopterygota</taxon>
        <taxon>Diptera</taxon>
        <taxon>Brachycera</taxon>
        <taxon>Muscomorpha</taxon>
        <taxon>Ephydroidea</taxon>
        <taxon>Drosophilidae</taxon>
        <taxon>Drosophila</taxon>
        <taxon>Sophophora</taxon>
    </lineage>
</organism>
<feature type="transmembrane region" description="Helical" evidence="2">
    <location>
        <begin position="43"/>
        <end position="61"/>
    </location>
</feature>
<keyword evidence="2" id="KW-0812">Transmembrane</keyword>
<feature type="compositionally biased region" description="Acidic residues" evidence="1">
    <location>
        <begin position="87"/>
        <end position="113"/>
    </location>
</feature>
<feature type="region of interest" description="Disordered" evidence="1">
    <location>
        <begin position="75"/>
        <end position="127"/>
    </location>
</feature>
<feature type="region of interest" description="Disordered" evidence="1">
    <location>
        <begin position="1"/>
        <end position="30"/>
    </location>
</feature>
<sequence>MGDEESPAGPGAPGEAVDDSADTTTDGADTTTAGARMMMSHPWLAAAAVAMYATKVMWIKFREIGLAKREKRFKNQLAKQSKPLQTIDEDDSESDAESDAGTDAETDAEDDVDVGPQVEDAVEGPEFERNRVDICQRQIEVSTDC</sequence>
<evidence type="ECO:0000256" key="1">
    <source>
        <dbReference type="SAM" id="MobiDB-lite"/>
    </source>
</evidence>
<dbReference type="GeneID" id="117138357"/>
<dbReference type="Proteomes" id="UP000515162">
    <property type="component" value="Chromosome 2R"/>
</dbReference>
<dbReference type="RefSeq" id="XP_033156313.1">
    <property type="nucleotide sequence ID" value="XM_033300422.1"/>
</dbReference>
<keyword evidence="3" id="KW-1185">Reference proteome</keyword>